<dbReference type="GO" id="GO:0016747">
    <property type="term" value="F:acyltransferase activity, transferring groups other than amino-acyl groups"/>
    <property type="evidence" value="ECO:0007669"/>
    <property type="project" value="InterPro"/>
</dbReference>
<feature type="transmembrane region" description="Helical" evidence="2">
    <location>
        <begin position="413"/>
        <end position="432"/>
    </location>
</feature>
<feature type="transmembrane region" description="Helical" evidence="2">
    <location>
        <begin position="381"/>
        <end position="401"/>
    </location>
</feature>
<evidence type="ECO:0000256" key="2">
    <source>
        <dbReference type="SAM" id="Phobius"/>
    </source>
</evidence>
<keyword evidence="2" id="KW-1133">Transmembrane helix</keyword>
<feature type="transmembrane region" description="Helical" evidence="2">
    <location>
        <begin position="490"/>
        <end position="510"/>
    </location>
</feature>
<feature type="signal peptide" evidence="3">
    <location>
        <begin position="1"/>
        <end position="16"/>
    </location>
</feature>
<feature type="transmembrane region" description="Helical" evidence="2">
    <location>
        <begin position="583"/>
        <end position="602"/>
    </location>
</feature>
<organism evidence="5">
    <name type="scientific">Mucochytrium quahogii</name>
    <dbReference type="NCBI Taxonomy" id="96639"/>
    <lineage>
        <taxon>Eukaryota</taxon>
        <taxon>Sar</taxon>
        <taxon>Stramenopiles</taxon>
        <taxon>Bigyra</taxon>
        <taxon>Labyrinthulomycetes</taxon>
        <taxon>Thraustochytrida</taxon>
        <taxon>Thraustochytriidae</taxon>
        <taxon>Mucochytrium</taxon>
    </lineage>
</organism>
<keyword evidence="2" id="KW-0812">Transmembrane</keyword>
<dbReference type="PANTHER" id="PTHR11161">
    <property type="entry name" value="O-ACYLTRANSFERASE"/>
    <property type="match status" value="1"/>
</dbReference>
<dbReference type="AlphaFoldDB" id="A0A7S2RVN2"/>
<feature type="transmembrane region" description="Helical" evidence="2">
    <location>
        <begin position="271"/>
        <end position="297"/>
    </location>
</feature>
<evidence type="ECO:0000256" key="3">
    <source>
        <dbReference type="SAM" id="SignalP"/>
    </source>
</evidence>
<gene>
    <name evidence="5" type="ORF">QSP1433_LOCUS7497</name>
</gene>
<feature type="transmembrane region" description="Helical" evidence="2">
    <location>
        <begin position="452"/>
        <end position="469"/>
    </location>
</feature>
<evidence type="ECO:0000313" key="5">
    <source>
        <dbReference type="EMBL" id="CAD9681944.1"/>
    </source>
</evidence>
<feature type="transmembrane region" description="Helical" evidence="2">
    <location>
        <begin position="171"/>
        <end position="193"/>
    </location>
</feature>
<reference evidence="5" key="1">
    <citation type="submission" date="2021-01" db="EMBL/GenBank/DDBJ databases">
        <authorList>
            <person name="Corre E."/>
            <person name="Pelletier E."/>
            <person name="Niang G."/>
            <person name="Scheremetjew M."/>
            <person name="Finn R."/>
            <person name="Kale V."/>
            <person name="Holt S."/>
            <person name="Cochrane G."/>
            <person name="Meng A."/>
            <person name="Brown T."/>
            <person name="Cohen L."/>
        </authorList>
    </citation>
    <scope>NUCLEOTIDE SEQUENCE</scope>
    <source>
        <strain evidence="5">NY070348D</strain>
    </source>
</reference>
<feature type="region of interest" description="Disordered" evidence="1">
    <location>
        <begin position="661"/>
        <end position="693"/>
    </location>
</feature>
<dbReference type="PANTHER" id="PTHR11161:SF0">
    <property type="entry name" value="O-ACYLTRANSFERASE LIKE PROTEIN"/>
    <property type="match status" value="1"/>
</dbReference>
<proteinExistence type="predicted"/>
<feature type="transmembrane region" description="Helical" evidence="2">
    <location>
        <begin position="318"/>
        <end position="336"/>
    </location>
</feature>
<dbReference type="Pfam" id="PF01757">
    <property type="entry name" value="Acyl_transf_3"/>
    <property type="match status" value="1"/>
</dbReference>
<feature type="domain" description="Acyltransferase 3" evidence="4">
    <location>
        <begin position="230"/>
        <end position="632"/>
    </location>
</feature>
<evidence type="ECO:0000256" key="1">
    <source>
        <dbReference type="SAM" id="MobiDB-lite"/>
    </source>
</evidence>
<keyword evidence="2" id="KW-0472">Membrane</keyword>
<feature type="transmembrane region" description="Helical" evidence="2">
    <location>
        <begin position="614"/>
        <end position="638"/>
    </location>
</feature>
<protein>
    <recommendedName>
        <fullName evidence="4">Acyltransferase 3 domain-containing protein</fullName>
    </recommendedName>
</protein>
<feature type="transmembrane region" description="Helical" evidence="2">
    <location>
        <begin position="539"/>
        <end position="562"/>
    </location>
</feature>
<sequence length="693" mass="78387">MRFIAFYIAAIACCKAQDQQCNPATCRGMTNPYMSTKLTASCSVASGSIPANVTLPLLYQGNRDLCQGFQAAKFCSIRTDVGKQLVFPNKVPIGPFRLDLCVQAGCPLDSLVEMTQPQIASLLEQYFAQVGLPINNQTKMFIGGQVASLRSYCDSPGTEEFPEKVSSTLDAWGVVVVVLFGLLLVAVVLATVLNSDLIQFNRAKPFITWFAANRNVGRLVEPMGGDFRIFNGMRVLSIAWIVLGHESRFAYMQNPLMNPTGFDSETRSTDFSIVAGAMFGVDTFLFLSGFLGAWGCIRIFGKGNFGWLNYLKVIVVRWLRLTPAYFGTLLFTWKVLPAMGSGITWYTYWNPHNLACEKHWWMHLLYVNNFIEGEQCFAHSWFLAVDFQCFLLLPFLVFIYFKGIERESKVLKYGPAIGLVIIQIMAICVTIYVNRDLPSFMEIEPKVYYMVWNRWTPYVIGALLALVHYERVINNKGGEWRVLSISTWKVATLLLASVAMLIVFILQFYWTNSCVRYNTCFVLGDAGLFYKDTYHNATIVLFPLYFLILSVILAVFSYILILDKRYDIFGIGTFLANRWFTPLARLTYCVYLLHYFVLFSKIAKEEYVSTYETLNAITFFFGLLTVSFILALFWYLLLEKPFMNMSASLFGTSRKPCVEQKSTLGRGKTISATSSTVAEDRDQVSPGDPVTQV</sequence>
<dbReference type="InterPro" id="IPR002656">
    <property type="entry name" value="Acyl_transf_3_dom"/>
</dbReference>
<dbReference type="InterPro" id="IPR052728">
    <property type="entry name" value="O2_lipid_transport_reg"/>
</dbReference>
<keyword evidence="3" id="KW-0732">Signal</keyword>
<evidence type="ECO:0000259" key="4">
    <source>
        <dbReference type="Pfam" id="PF01757"/>
    </source>
</evidence>
<feature type="chain" id="PRO_5031387674" description="Acyltransferase 3 domain-containing protein" evidence="3">
    <location>
        <begin position="17"/>
        <end position="693"/>
    </location>
</feature>
<dbReference type="EMBL" id="HBHK01011913">
    <property type="protein sequence ID" value="CAD9681944.1"/>
    <property type="molecule type" value="Transcribed_RNA"/>
</dbReference>
<accession>A0A7S2RVN2</accession>
<name>A0A7S2RVN2_9STRA</name>
<feature type="transmembrane region" description="Helical" evidence="2">
    <location>
        <begin position="233"/>
        <end position="251"/>
    </location>
</feature>